<sequence>MHWSDKYVGQPYVPGVGDCAALAAKVARDILGIECGLPPSHATGLREQSAQVMANKDALAVRANAPIDAQPALFLARGRLAHIGVVCLICGEVWILHADQSAGAVVRERLSRMTEFRYILEGFYKWL</sequence>
<dbReference type="Proteomes" id="UP000092213">
    <property type="component" value="Chromosome"/>
</dbReference>
<evidence type="ECO:0008006" key="3">
    <source>
        <dbReference type="Google" id="ProtNLM"/>
    </source>
</evidence>
<dbReference type="STRING" id="463025.BAU08_09590"/>
<proteinExistence type="predicted"/>
<dbReference type="RefSeq" id="WP_066669090.1">
    <property type="nucleotide sequence ID" value="NZ_CP016171.1"/>
</dbReference>
<gene>
    <name evidence="1" type="ORF">BAU08_09590</name>
</gene>
<protein>
    <recommendedName>
        <fullName evidence="3">NlpC/P60 domain-containing protein</fullName>
    </recommendedName>
</protein>
<evidence type="ECO:0000313" key="1">
    <source>
        <dbReference type="EMBL" id="ANN71558.1"/>
    </source>
</evidence>
<organism evidence="1 2">
    <name type="scientific">Bordetella bronchialis</name>
    <dbReference type="NCBI Taxonomy" id="463025"/>
    <lineage>
        <taxon>Bacteria</taxon>
        <taxon>Pseudomonadati</taxon>
        <taxon>Pseudomonadota</taxon>
        <taxon>Betaproteobacteria</taxon>
        <taxon>Burkholderiales</taxon>
        <taxon>Alcaligenaceae</taxon>
        <taxon>Bordetella</taxon>
    </lineage>
</organism>
<dbReference type="AlphaFoldDB" id="A0A193FW29"/>
<evidence type="ECO:0000313" key="2">
    <source>
        <dbReference type="Proteomes" id="UP000092213"/>
    </source>
</evidence>
<dbReference type="EMBL" id="CP016171">
    <property type="protein sequence ID" value="ANN71558.1"/>
    <property type="molecule type" value="Genomic_DNA"/>
</dbReference>
<accession>A0A193FW29</accession>
<reference evidence="1 2" key="1">
    <citation type="submission" date="2016-06" db="EMBL/GenBank/DDBJ databases">
        <title>Complete genome sequences of Bordetella bronchialis and Bordetella flabilis.</title>
        <authorList>
            <person name="LiPuma J.J."/>
            <person name="Spilker T."/>
        </authorList>
    </citation>
    <scope>NUCLEOTIDE SEQUENCE [LARGE SCALE GENOMIC DNA]</scope>
    <source>
        <strain evidence="1 2">AU17976</strain>
    </source>
</reference>
<name>A0A193FW29_9BORD</name>